<sequence length="178" mass="19200">MIVRIARSPSESSYKSLSILLRRTRVNNNNGSRMRFIYQILASVALMSSNHFATALDIGVVLSKTIGGPHGGSPNTLTLGDGEYITGMEAHYGEKDDHTRIKYIKFTTNKGNTVEGGNPDKKMKGAETDSAPMGYQLGGFFGRCGNELDSVGAIWTSNQMQSTEAVPTVTTNAHVPAQ</sequence>
<protein>
    <submittedName>
        <fullName evidence="2">Unnamed protein product</fullName>
    </submittedName>
</protein>
<dbReference type="PROSITE" id="PS51752">
    <property type="entry name" value="JACALIN_LECTIN"/>
    <property type="match status" value="1"/>
</dbReference>
<dbReference type="Gene3D" id="2.100.10.30">
    <property type="entry name" value="Jacalin-like lectin domain"/>
    <property type="match status" value="1"/>
</dbReference>
<keyword evidence="3" id="KW-1185">Reference proteome</keyword>
<comment type="caution">
    <text evidence="2">The sequence shown here is derived from an EMBL/GenBank/DDBJ whole genome shotgun (WGS) entry which is preliminary data.</text>
</comment>
<accession>A0A9W6XF75</accession>
<dbReference type="SUPFAM" id="SSF51101">
    <property type="entry name" value="Mannose-binding lectins"/>
    <property type="match status" value="1"/>
</dbReference>
<dbReference type="InterPro" id="IPR036404">
    <property type="entry name" value="Jacalin-like_lectin_dom_sf"/>
</dbReference>
<dbReference type="EMBL" id="BSXW01001501">
    <property type="protein sequence ID" value="GMF37252.1"/>
    <property type="molecule type" value="Genomic_DNA"/>
</dbReference>
<feature type="domain" description="Jacalin-type lectin" evidence="1">
    <location>
        <begin position="13"/>
        <end position="157"/>
    </location>
</feature>
<evidence type="ECO:0000259" key="1">
    <source>
        <dbReference type="PROSITE" id="PS51752"/>
    </source>
</evidence>
<dbReference type="Pfam" id="PF01419">
    <property type="entry name" value="Jacalin"/>
    <property type="match status" value="1"/>
</dbReference>
<dbReference type="Proteomes" id="UP001165083">
    <property type="component" value="Unassembled WGS sequence"/>
</dbReference>
<evidence type="ECO:0000313" key="2">
    <source>
        <dbReference type="EMBL" id="GMF37252.1"/>
    </source>
</evidence>
<dbReference type="InterPro" id="IPR001229">
    <property type="entry name" value="Jacalin-like_lectin_dom"/>
</dbReference>
<organism evidence="2 3">
    <name type="scientific">Phytophthora lilii</name>
    <dbReference type="NCBI Taxonomy" id="2077276"/>
    <lineage>
        <taxon>Eukaryota</taxon>
        <taxon>Sar</taxon>
        <taxon>Stramenopiles</taxon>
        <taxon>Oomycota</taxon>
        <taxon>Peronosporomycetes</taxon>
        <taxon>Peronosporales</taxon>
        <taxon>Peronosporaceae</taxon>
        <taxon>Phytophthora</taxon>
    </lineage>
</organism>
<dbReference type="AlphaFoldDB" id="A0A9W6XF75"/>
<gene>
    <name evidence="2" type="ORF">Plil01_001569600</name>
</gene>
<name>A0A9W6XF75_9STRA</name>
<dbReference type="OrthoDB" id="581739at2759"/>
<proteinExistence type="predicted"/>
<reference evidence="2" key="1">
    <citation type="submission" date="2023-04" db="EMBL/GenBank/DDBJ databases">
        <title>Phytophthora lilii NBRC 32176.</title>
        <authorList>
            <person name="Ichikawa N."/>
            <person name="Sato H."/>
            <person name="Tonouchi N."/>
        </authorList>
    </citation>
    <scope>NUCLEOTIDE SEQUENCE</scope>
    <source>
        <strain evidence="2">NBRC 32176</strain>
    </source>
</reference>
<dbReference type="SMART" id="SM00915">
    <property type="entry name" value="Jacalin"/>
    <property type="match status" value="1"/>
</dbReference>
<evidence type="ECO:0000313" key="3">
    <source>
        <dbReference type="Proteomes" id="UP001165083"/>
    </source>
</evidence>